<gene>
    <name evidence="6" type="ORF">MNBD_GAMMA13-1745</name>
</gene>
<dbReference type="Gene3D" id="1.10.287.950">
    <property type="entry name" value="Methyl-accepting chemotaxis protein"/>
    <property type="match status" value="1"/>
</dbReference>
<comment type="similarity">
    <text evidence="2">Belongs to the methyl-accepting chemotaxis (MCP) protein family.</text>
</comment>
<dbReference type="InterPro" id="IPR004090">
    <property type="entry name" value="Chemotax_Me-accpt_rcpt"/>
</dbReference>
<sequence>MRFTIQNKLFMSFGAVLLVVALVSINNIFKMNTISKAEYSLIDLRLPTVMAGMQLTDGIHLSLSGLRGYMILGKDPLKAEKFKAERQQGWSQIDQAIDEMDAFSKNWTDPKNVKMLNDMKEQIAGFRTAQQEVEDIAHTPRNTPAFNMLLTEAAPRAAKILAAITTIIDEESGLSATVERKNLLKLLADSRGSFAVGLANIRAYLLSGDTQFADTFRAKWEMNEARFKAVSRVSGLFSAKQARAWNTYKTQRAEFAPLPPKMFELRGAKDWNLANYWLGTKAAPRAGAIMGILKQMRESQNALADMDREKLENETVSMETTMVLGTLIALGIGVFVSIFISRMISVPLKEVVARARAIASGDLNGAALKTKGNDELADLSIAINDMSNSLSDIVQQISGSAQHIGSSSEELSAITEQTSQSIYEQQSQTEQVAAAMNEMSATVHEVSRNITETARAAEEANTETSTSRKMVDDAIQAIHQLAGQIESAADVIHQLEQDSENISTVMDVIRGVAEQTNLLALNAAIEAARAGEQGRGFAVVADEVRTLAGRTQQSTEEINQMIEKLQAGSRKAVEVMSGSREEAH</sequence>
<evidence type="ECO:0000313" key="6">
    <source>
        <dbReference type="EMBL" id="VAW82404.1"/>
    </source>
</evidence>
<dbReference type="PROSITE" id="PS50885">
    <property type="entry name" value="HAMP"/>
    <property type="match status" value="1"/>
</dbReference>
<dbReference type="PANTHER" id="PTHR32089">
    <property type="entry name" value="METHYL-ACCEPTING CHEMOTAXIS PROTEIN MCPB"/>
    <property type="match status" value="1"/>
</dbReference>
<dbReference type="InterPro" id="IPR004089">
    <property type="entry name" value="MCPsignal_dom"/>
</dbReference>
<dbReference type="InterPro" id="IPR024478">
    <property type="entry name" value="HlyB_4HB_MCP"/>
</dbReference>
<dbReference type="InterPro" id="IPR003660">
    <property type="entry name" value="HAMP_dom"/>
</dbReference>
<reference evidence="6" key="1">
    <citation type="submission" date="2018-06" db="EMBL/GenBank/DDBJ databases">
        <authorList>
            <person name="Zhirakovskaya E."/>
        </authorList>
    </citation>
    <scope>NUCLEOTIDE SEQUENCE</scope>
</reference>
<feature type="transmembrane region" description="Helical" evidence="3">
    <location>
        <begin position="9"/>
        <end position="29"/>
    </location>
</feature>
<dbReference type="GO" id="GO:0007165">
    <property type="term" value="P:signal transduction"/>
    <property type="evidence" value="ECO:0007669"/>
    <property type="project" value="UniProtKB-KW"/>
</dbReference>
<feature type="domain" description="HAMP" evidence="5">
    <location>
        <begin position="342"/>
        <end position="395"/>
    </location>
</feature>
<feature type="domain" description="Methyl-accepting transducer" evidence="4">
    <location>
        <begin position="400"/>
        <end position="584"/>
    </location>
</feature>
<dbReference type="GO" id="GO:0006935">
    <property type="term" value="P:chemotaxis"/>
    <property type="evidence" value="ECO:0007669"/>
    <property type="project" value="InterPro"/>
</dbReference>
<evidence type="ECO:0000259" key="4">
    <source>
        <dbReference type="PROSITE" id="PS50111"/>
    </source>
</evidence>
<evidence type="ECO:0000256" key="2">
    <source>
        <dbReference type="ARBA" id="ARBA00029447"/>
    </source>
</evidence>
<keyword evidence="3" id="KW-0812">Transmembrane</keyword>
<accession>A0A3B0ZM16</accession>
<dbReference type="PROSITE" id="PS50111">
    <property type="entry name" value="CHEMOTAXIS_TRANSDUC_2"/>
    <property type="match status" value="1"/>
</dbReference>
<protein>
    <submittedName>
        <fullName evidence="6">Methyl-accepting chemotaxis sensor/transducer protein</fullName>
    </submittedName>
</protein>
<organism evidence="6">
    <name type="scientific">hydrothermal vent metagenome</name>
    <dbReference type="NCBI Taxonomy" id="652676"/>
    <lineage>
        <taxon>unclassified sequences</taxon>
        <taxon>metagenomes</taxon>
        <taxon>ecological metagenomes</taxon>
    </lineage>
</organism>
<dbReference type="Pfam" id="PF00015">
    <property type="entry name" value="MCPsignal"/>
    <property type="match status" value="1"/>
</dbReference>
<dbReference type="Pfam" id="PF12729">
    <property type="entry name" value="4HB_MCP_1"/>
    <property type="match status" value="1"/>
</dbReference>
<dbReference type="GO" id="GO:0016020">
    <property type="term" value="C:membrane"/>
    <property type="evidence" value="ECO:0007669"/>
    <property type="project" value="InterPro"/>
</dbReference>
<dbReference type="Pfam" id="PF00672">
    <property type="entry name" value="HAMP"/>
    <property type="match status" value="1"/>
</dbReference>
<feature type="non-terminal residue" evidence="6">
    <location>
        <position position="584"/>
    </location>
</feature>
<keyword evidence="1" id="KW-0807">Transducer</keyword>
<dbReference type="PANTHER" id="PTHR32089:SF112">
    <property type="entry name" value="LYSOZYME-LIKE PROTEIN-RELATED"/>
    <property type="match status" value="1"/>
</dbReference>
<dbReference type="SMART" id="SM00283">
    <property type="entry name" value="MA"/>
    <property type="match status" value="1"/>
</dbReference>
<dbReference type="GO" id="GO:0004888">
    <property type="term" value="F:transmembrane signaling receptor activity"/>
    <property type="evidence" value="ECO:0007669"/>
    <property type="project" value="InterPro"/>
</dbReference>
<proteinExistence type="inferred from homology"/>
<dbReference type="CDD" id="cd06225">
    <property type="entry name" value="HAMP"/>
    <property type="match status" value="1"/>
</dbReference>
<name>A0A3B0ZM16_9ZZZZ</name>
<keyword evidence="3" id="KW-0472">Membrane</keyword>
<dbReference type="EMBL" id="UOFK01000315">
    <property type="protein sequence ID" value="VAW82404.1"/>
    <property type="molecule type" value="Genomic_DNA"/>
</dbReference>
<dbReference type="FunFam" id="1.10.287.950:FF:000001">
    <property type="entry name" value="Methyl-accepting chemotaxis sensory transducer"/>
    <property type="match status" value="1"/>
</dbReference>
<dbReference type="SMART" id="SM00304">
    <property type="entry name" value="HAMP"/>
    <property type="match status" value="1"/>
</dbReference>
<keyword evidence="3" id="KW-1133">Transmembrane helix</keyword>
<dbReference type="AlphaFoldDB" id="A0A3B0ZM16"/>
<dbReference type="SUPFAM" id="SSF58104">
    <property type="entry name" value="Methyl-accepting chemotaxis protein (MCP) signaling domain"/>
    <property type="match status" value="1"/>
</dbReference>
<feature type="transmembrane region" description="Helical" evidence="3">
    <location>
        <begin position="322"/>
        <end position="340"/>
    </location>
</feature>
<dbReference type="PRINTS" id="PR00260">
    <property type="entry name" value="CHEMTRNSDUCR"/>
</dbReference>
<evidence type="ECO:0000256" key="1">
    <source>
        <dbReference type="ARBA" id="ARBA00023224"/>
    </source>
</evidence>
<evidence type="ECO:0000259" key="5">
    <source>
        <dbReference type="PROSITE" id="PS50885"/>
    </source>
</evidence>
<evidence type="ECO:0000256" key="3">
    <source>
        <dbReference type="SAM" id="Phobius"/>
    </source>
</evidence>